<feature type="domain" description="Cytochrome P460" evidence="2">
    <location>
        <begin position="35"/>
        <end position="163"/>
    </location>
</feature>
<dbReference type="AlphaFoldDB" id="A0A969W8W1"/>
<dbReference type="Gene3D" id="3.50.70.20">
    <property type="entry name" value="Cytochrome P460"/>
    <property type="match status" value="1"/>
</dbReference>
<gene>
    <name evidence="3" type="ORF">G7Y82_02100</name>
</gene>
<dbReference type="Proteomes" id="UP000653472">
    <property type="component" value="Unassembled WGS sequence"/>
</dbReference>
<dbReference type="InterPro" id="IPR032033">
    <property type="entry name" value="Cytochrome_P460"/>
</dbReference>
<evidence type="ECO:0000313" key="3">
    <source>
        <dbReference type="EMBL" id="NKF21091.1"/>
    </source>
</evidence>
<dbReference type="Pfam" id="PF16694">
    <property type="entry name" value="Cytochrome_P460"/>
    <property type="match status" value="1"/>
</dbReference>
<protein>
    <submittedName>
        <fullName evidence="3">Cytochrome P460 family protein</fullName>
    </submittedName>
</protein>
<evidence type="ECO:0000256" key="1">
    <source>
        <dbReference type="SAM" id="MobiDB-lite"/>
    </source>
</evidence>
<name>A0A969W8W1_9GAMM</name>
<feature type="compositionally biased region" description="Low complexity" evidence="1">
    <location>
        <begin position="1"/>
        <end position="25"/>
    </location>
</feature>
<dbReference type="CDD" id="cd20751">
    <property type="entry name" value="cyt_P460_Ne-like"/>
    <property type="match status" value="1"/>
</dbReference>
<accession>A0A969W8W1</accession>
<feature type="region of interest" description="Disordered" evidence="1">
    <location>
        <begin position="1"/>
        <end position="31"/>
    </location>
</feature>
<keyword evidence="4" id="KW-1185">Reference proteome</keyword>
<organism evidence="3 4">
    <name type="scientific">Solimonas marina</name>
    <dbReference type="NCBI Taxonomy" id="2714601"/>
    <lineage>
        <taxon>Bacteria</taxon>
        <taxon>Pseudomonadati</taxon>
        <taxon>Pseudomonadota</taxon>
        <taxon>Gammaproteobacteria</taxon>
        <taxon>Nevskiales</taxon>
        <taxon>Nevskiaceae</taxon>
        <taxon>Solimonas</taxon>
    </lineage>
</organism>
<evidence type="ECO:0000259" key="2">
    <source>
        <dbReference type="Pfam" id="PF16694"/>
    </source>
</evidence>
<evidence type="ECO:0000313" key="4">
    <source>
        <dbReference type="Proteomes" id="UP000653472"/>
    </source>
</evidence>
<comment type="caution">
    <text evidence="3">The sequence shown here is derived from an EMBL/GenBank/DDBJ whole genome shotgun (WGS) entry which is preliminary data.</text>
</comment>
<dbReference type="InterPro" id="IPR038142">
    <property type="entry name" value="Cytochrome_P460_sp"/>
</dbReference>
<dbReference type="EMBL" id="JAAVXB010000001">
    <property type="protein sequence ID" value="NKF21091.1"/>
    <property type="molecule type" value="Genomic_DNA"/>
</dbReference>
<sequence length="192" mass="20836">MLALSSSAATAAPASDTTAAPQAPSYTGDGRLQLPADYRQWVFLTSGLDMSYREDGGAPDHSMFDNVFVDPEAYRTFVQTGHWPDRTALVMEVRGAQTKGSINRRGSFQSGAPMGYEVHVRDDAHGGWAFYSFNGDRAPAQKIPTDRACYTCHQAHGAVDTTFVQFYPTLLPIAEARKTLSPAFRAESGAAH</sequence>
<reference evidence="3" key="1">
    <citation type="submission" date="2020-03" db="EMBL/GenBank/DDBJ databases">
        <title>Solimonas marina sp. nov., isolated from deep seawater of the Pacific Ocean.</title>
        <authorList>
            <person name="Liu X."/>
            <person name="Lai Q."/>
            <person name="Sun F."/>
            <person name="Gai Y."/>
            <person name="Li G."/>
            <person name="Shao Z."/>
        </authorList>
    </citation>
    <scope>NUCLEOTIDE SEQUENCE</scope>
    <source>
        <strain evidence="3">C16B3</strain>
    </source>
</reference>
<proteinExistence type="predicted"/>